<proteinExistence type="predicted"/>
<keyword evidence="3" id="KW-1185">Reference proteome</keyword>
<reference evidence="2 3" key="1">
    <citation type="submission" date="2017-07" db="EMBL/GenBank/DDBJ databases">
        <title>Elstera cyanobacteriorum sp. nov., a novel bacterium isolated from cyanobacterial aggregates in a eutrophic lake.</title>
        <authorList>
            <person name="Cai H."/>
        </authorList>
    </citation>
    <scope>NUCLEOTIDE SEQUENCE [LARGE SCALE GENOMIC DNA]</scope>
    <source>
        <strain evidence="2 3">TH019</strain>
    </source>
</reference>
<name>A0A255XJ57_9PROT</name>
<organism evidence="2 3">
    <name type="scientific">Elstera cyanobacteriorum</name>
    <dbReference type="NCBI Taxonomy" id="2022747"/>
    <lineage>
        <taxon>Bacteria</taxon>
        <taxon>Pseudomonadati</taxon>
        <taxon>Pseudomonadota</taxon>
        <taxon>Alphaproteobacteria</taxon>
        <taxon>Rhodospirillales</taxon>
        <taxon>Rhodospirillaceae</taxon>
        <taxon>Elstera</taxon>
    </lineage>
</organism>
<dbReference type="OrthoDB" id="7165680at2"/>
<evidence type="ECO:0008006" key="4">
    <source>
        <dbReference type="Google" id="ProtNLM"/>
    </source>
</evidence>
<dbReference type="RefSeq" id="WP_094410558.1">
    <property type="nucleotide sequence ID" value="NZ_BMJZ01000003.1"/>
</dbReference>
<evidence type="ECO:0000313" key="3">
    <source>
        <dbReference type="Proteomes" id="UP000216361"/>
    </source>
</evidence>
<gene>
    <name evidence="2" type="ORF">CHR90_18315</name>
</gene>
<comment type="caution">
    <text evidence="2">The sequence shown here is derived from an EMBL/GenBank/DDBJ whole genome shotgun (WGS) entry which is preliminary data.</text>
</comment>
<protein>
    <recommendedName>
        <fullName evidence="4">Cell division protein FtsL</fullName>
    </recommendedName>
</protein>
<feature type="region of interest" description="Disordered" evidence="1">
    <location>
        <begin position="89"/>
        <end position="169"/>
    </location>
</feature>
<accession>A0A255XJ57</accession>
<evidence type="ECO:0000256" key="1">
    <source>
        <dbReference type="SAM" id="MobiDB-lite"/>
    </source>
</evidence>
<dbReference type="AlphaFoldDB" id="A0A255XJ57"/>
<evidence type="ECO:0000313" key="2">
    <source>
        <dbReference type="EMBL" id="OYQ16921.1"/>
    </source>
</evidence>
<dbReference type="EMBL" id="NOXS01000035">
    <property type="protein sequence ID" value="OYQ16921.1"/>
    <property type="molecule type" value="Genomic_DNA"/>
</dbReference>
<sequence>MWRFFLIWLVLASSVGYAVYHLKYEVARKERVLTQLNRQILADQEAIQVLKAEWSFLNQPQRIEEVARTHLGLEPLTVKQITRVASLPMKAQPLPAPNGPRRPASDAPQTDADPLFEEGAGGLPDDLDTEGDAAAPVQAGPLASQTAPGALPPTVVRGPAHAPPPRKIP</sequence>
<dbReference type="Proteomes" id="UP000216361">
    <property type="component" value="Unassembled WGS sequence"/>
</dbReference>